<dbReference type="NCBIfam" id="TIGR00074">
    <property type="entry name" value="hypC_hupF"/>
    <property type="match status" value="1"/>
</dbReference>
<accession>A0A1F6C680</accession>
<dbReference type="GO" id="GO:0005506">
    <property type="term" value="F:iron ion binding"/>
    <property type="evidence" value="ECO:0007669"/>
    <property type="project" value="TreeGrafter"/>
</dbReference>
<dbReference type="PANTHER" id="PTHR35177:SF2">
    <property type="entry name" value="HYDROGENASE MATURATION FACTOR HYBG"/>
    <property type="match status" value="1"/>
</dbReference>
<dbReference type="EMBL" id="MFKF01000398">
    <property type="protein sequence ID" value="OGG44666.1"/>
    <property type="molecule type" value="Genomic_DNA"/>
</dbReference>
<evidence type="ECO:0000313" key="4">
    <source>
        <dbReference type="Proteomes" id="UP000178606"/>
    </source>
</evidence>
<proteinExistence type="inferred from homology"/>
<dbReference type="GO" id="GO:0051604">
    <property type="term" value="P:protein maturation"/>
    <property type="evidence" value="ECO:0007669"/>
    <property type="project" value="TreeGrafter"/>
</dbReference>
<name>A0A1F6C680_HANXR</name>
<dbReference type="PANTHER" id="PTHR35177">
    <property type="entry name" value="HYDROGENASE MATURATION FACTOR HYBG"/>
    <property type="match status" value="1"/>
</dbReference>
<dbReference type="Gene3D" id="2.30.30.140">
    <property type="match status" value="1"/>
</dbReference>
<evidence type="ECO:0000256" key="2">
    <source>
        <dbReference type="SAM" id="MobiDB-lite"/>
    </source>
</evidence>
<dbReference type="AlphaFoldDB" id="A0A1F6C680"/>
<dbReference type="InterPro" id="IPR001109">
    <property type="entry name" value="Hydrogenase_HupF/HypC"/>
</dbReference>
<protein>
    <submittedName>
        <fullName evidence="3">Hydrogenase assembly protein HupF</fullName>
    </submittedName>
</protein>
<comment type="similarity">
    <text evidence="1">Belongs to the HupF/HypC family.</text>
</comment>
<dbReference type="PROSITE" id="PS01097">
    <property type="entry name" value="HUPF_HYPC"/>
    <property type="match status" value="1"/>
</dbReference>
<dbReference type="FunFam" id="2.30.30.140:FF:000022">
    <property type="entry name" value="Hydrogenase assembly chaperone HybG"/>
    <property type="match status" value="1"/>
</dbReference>
<dbReference type="InterPro" id="IPR019812">
    <property type="entry name" value="Hydgase_assmbl_chp_CS"/>
</dbReference>
<feature type="region of interest" description="Disordered" evidence="2">
    <location>
        <begin position="74"/>
        <end position="98"/>
    </location>
</feature>
<dbReference type="PRINTS" id="PR00445">
    <property type="entry name" value="HUPFHYPC"/>
</dbReference>
<organism evidence="3 4">
    <name type="scientific">Handelsmanbacteria sp. (strain RIFCSPLOWO2_12_FULL_64_10)</name>
    <dbReference type="NCBI Taxonomy" id="1817868"/>
    <lineage>
        <taxon>Bacteria</taxon>
        <taxon>Candidatus Handelsmaniibacteriota</taxon>
    </lineage>
</organism>
<dbReference type="SUPFAM" id="SSF159127">
    <property type="entry name" value="HupF/HypC-like"/>
    <property type="match status" value="1"/>
</dbReference>
<feature type="compositionally biased region" description="Basic and acidic residues" evidence="2">
    <location>
        <begin position="89"/>
        <end position="98"/>
    </location>
</feature>
<comment type="caution">
    <text evidence="3">The sequence shown here is derived from an EMBL/GenBank/DDBJ whole genome shotgun (WGS) entry which is preliminary data.</text>
</comment>
<dbReference type="Pfam" id="PF01455">
    <property type="entry name" value="HupF_HypC"/>
    <property type="match status" value="1"/>
</dbReference>
<sequence length="98" mass="10600">MCLAVPGKVVSVEGESDLLRMGKVDFGGVLKEICLTYVPEAGVGDYVIVHAGFAISTLDQEAAGQVFEYLGQMNASGETEGEADDEREEREGLHDHRR</sequence>
<evidence type="ECO:0000256" key="1">
    <source>
        <dbReference type="ARBA" id="ARBA00006018"/>
    </source>
</evidence>
<dbReference type="GO" id="GO:1902670">
    <property type="term" value="F:carbon dioxide binding"/>
    <property type="evidence" value="ECO:0007669"/>
    <property type="project" value="TreeGrafter"/>
</dbReference>
<evidence type="ECO:0000313" key="3">
    <source>
        <dbReference type="EMBL" id="OGG44666.1"/>
    </source>
</evidence>
<dbReference type="Proteomes" id="UP000178606">
    <property type="component" value="Unassembled WGS sequence"/>
</dbReference>
<gene>
    <name evidence="3" type="ORF">A3F84_11510</name>
</gene>
<feature type="compositionally biased region" description="Acidic residues" evidence="2">
    <location>
        <begin position="79"/>
        <end position="88"/>
    </location>
</feature>
<reference evidence="3 4" key="1">
    <citation type="journal article" date="2016" name="Nat. Commun.">
        <title>Thousands of microbial genomes shed light on interconnected biogeochemical processes in an aquifer system.</title>
        <authorList>
            <person name="Anantharaman K."/>
            <person name="Brown C.T."/>
            <person name="Hug L.A."/>
            <person name="Sharon I."/>
            <person name="Castelle C.J."/>
            <person name="Probst A.J."/>
            <person name="Thomas B.C."/>
            <person name="Singh A."/>
            <person name="Wilkins M.J."/>
            <person name="Karaoz U."/>
            <person name="Brodie E.L."/>
            <person name="Williams K.H."/>
            <person name="Hubbard S.S."/>
            <person name="Banfield J.F."/>
        </authorList>
    </citation>
    <scope>NUCLEOTIDE SEQUENCE [LARGE SCALE GENOMIC DNA]</scope>
    <source>
        <strain evidence="4">RIFCSPLOWO2_12_FULL_64_10</strain>
    </source>
</reference>